<dbReference type="RefSeq" id="WP_342809148.1">
    <property type="nucleotide sequence ID" value="NZ_JAOPJZ010000010.1"/>
</dbReference>
<feature type="region of interest" description="Disordered" evidence="7">
    <location>
        <begin position="502"/>
        <end position="525"/>
    </location>
</feature>
<feature type="transmembrane region" description="Helical" evidence="8">
    <location>
        <begin position="530"/>
        <end position="555"/>
    </location>
</feature>
<dbReference type="InterPro" id="IPR000731">
    <property type="entry name" value="SSD"/>
</dbReference>
<protein>
    <submittedName>
        <fullName evidence="10">MMPL family transporter</fullName>
    </submittedName>
</protein>
<comment type="caution">
    <text evidence="10">The sequence shown here is derived from an EMBL/GenBank/DDBJ whole genome shotgun (WGS) entry which is preliminary data.</text>
</comment>
<dbReference type="InterPro" id="IPR050545">
    <property type="entry name" value="Mycobact_MmpL"/>
</dbReference>
<keyword evidence="2" id="KW-1003">Cell membrane</keyword>
<feature type="transmembrane region" description="Helical" evidence="8">
    <location>
        <begin position="1027"/>
        <end position="1050"/>
    </location>
</feature>
<evidence type="ECO:0000256" key="2">
    <source>
        <dbReference type="ARBA" id="ARBA00022475"/>
    </source>
</evidence>
<evidence type="ECO:0000256" key="3">
    <source>
        <dbReference type="ARBA" id="ARBA00022692"/>
    </source>
</evidence>
<feature type="transmembrane region" description="Helical" evidence="8">
    <location>
        <begin position="418"/>
        <end position="437"/>
    </location>
</feature>
<proteinExistence type="predicted"/>
<feature type="transmembrane region" description="Helical" evidence="8">
    <location>
        <begin position="937"/>
        <end position="955"/>
    </location>
</feature>
<keyword evidence="11" id="KW-1185">Reference proteome</keyword>
<evidence type="ECO:0000259" key="9">
    <source>
        <dbReference type="PROSITE" id="PS50156"/>
    </source>
</evidence>
<dbReference type="Gene3D" id="1.20.1640.10">
    <property type="entry name" value="Multidrug efflux transporter AcrB transmembrane domain"/>
    <property type="match status" value="2"/>
</dbReference>
<keyword evidence="5 8" id="KW-0472">Membrane</keyword>
<dbReference type="Pfam" id="PF03176">
    <property type="entry name" value="MMPL"/>
    <property type="match status" value="1"/>
</dbReference>
<feature type="transmembrane region" description="Helical" evidence="8">
    <location>
        <begin position="471"/>
        <end position="492"/>
    </location>
</feature>
<dbReference type="PROSITE" id="PS50156">
    <property type="entry name" value="SSD"/>
    <property type="match status" value="2"/>
</dbReference>
<dbReference type="EMBL" id="JAOPJZ010000010">
    <property type="protein sequence ID" value="MCU4752818.1"/>
    <property type="molecule type" value="Genomic_DNA"/>
</dbReference>
<feature type="transmembrane region" description="Helical" evidence="8">
    <location>
        <begin position="881"/>
        <end position="900"/>
    </location>
</feature>
<evidence type="ECO:0000313" key="10">
    <source>
        <dbReference type="EMBL" id="MCU4752818.1"/>
    </source>
</evidence>
<feature type="domain" description="SSD" evidence="9">
    <location>
        <begin position="444"/>
        <end position="592"/>
    </location>
</feature>
<dbReference type="Proteomes" id="UP001321047">
    <property type="component" value="Unassembled WGS sequence"/>
</dbReference>
<keyword evidence="3 8" id="KW-0812">Transmembrane</keyword>
<comment type="subcellular location">
    <subcellularLocation>
        <location evidence="1">Cell membrane</location>
        <topology evidence="1">Multi-pass membrane protein</topology>
    </subcellularLocation>
</comment>
<keyword evidence="4 8" id="KW-1133">Transmembrane helix</keyword>
<evidence type="ECO:0000256" key="8">
    <source>
        <dbReference type="SAM" id="Phobius"/>
    </source>
</evidence>
<gene>
    <name evidence="10" type="ORF">OB919_12670</name>
</gene>
<feature type="coiled-coil region" evidence="6">
    <location>
        <begin position="139"/>
        <end position="183"/>
    </location>
</feature>
<feature type="coiled-coil region" evidence="6">
    <location>
        <begin position="275"/>
        <end position="302"/>
    </location>
</feature>
<feature type="transmembrane region" description="Helical" evidence="8">
    <location>
        <begin position="15"/>
        <end position="36"/>
    </location>
</feature>
<evidence type="ECO:0000256" key="6">
    <source>
        <dbReference type="SAM" id="Coils"/>
    </source>
</evidence>
<feature type="transmembrane region" description="Helical" evidence="8">
    <location>
        <begin position="907"/>
        <end position="931"/>
    </location>
</feature>
<reference evidence="10 11" key="1">
    <citation type="submission" date="2022-09" db="EMBL/GenBank/DDBJ databases">
        <title>Enrichment on poylsaccharides allowed isolation of novel metabolic and taxonomic groups of Haloarchaea.</title>
        <authorList>
            <person name="Sorokin D.Y."/>
            <person name="Elcheninov A.G."/>
            <person name="Khizhniak T.V."/>
            <person name="Kolganova T.V."/>
            <person name="Kublanov I.V."/>
        </authorList>
    </citation>
    <scope>NUCLEOTIDE SEQUENCE [LARGE SCALE GENOMIC DNA]</scope>
    <source>
        <strain evidence="10 11">AArc-curdl1</strain>
    </source>
</reference>
<evidence type="ECO:0000256" key="4">
    <source>
        <dbReference type="ARBA" id="ARBA00022989"/>
    </source>
</evidence>
<evidence type="ECO:0000256" key="7">
    <source>
        <dbReference type="SAM" id="MobiDB-lite"/>
    </source>
</evidence>
<keyword evidence="6" id="KW-0175">Coiled coil</keyword>
<evidence type="ECO:0000256" key="1">
    <source>
        <dbReference type="ARBA" id="ARBA00004651"/>
    </source>
</evidence>
<accession>A0AAP3E6K9</accession>
<name>A0AAP3E6K9_9EURY</name>
<dbReference type="PANTHER" id="PTHR33406">
    <property type="entry name" value="MEMBRANE PROTEIN MJ1562-RELATED"/>
    <property type="match status" value="1"/>
</dbReference>
<dbReference type="PANTHER" id="PTHR33406:SF12">
    <property type="entry name" value="BLR2997 PROTEIN"/>
    <property type="match status" value="1"/>
</dbReference>
<feature type="transmembrane region" description="Helical" evidence="8">
    <location>
        <begin position="567"/>
        <end position="589"/>
    </location>
</feature>
<sequence length="1060" mass="112769">MTSLEDVASGIVSHARVVIALGLVLTLVLGAGLPGLETDTRLEQFETAAPEGDAYEYAERSFAERDENTTTVQVIWRDEGLETGGETDNALTREALLEGLYFQRDLHEDETVGPTLVEETPTVGVENVLATAIIRLEEAAVIEEEAAEFERELEAVETQIRSLEGSLEEIAAIQAEYEALNDSYQAGDIDEETYDEQASAYEKRIEAVIENATTDLESDRAADFEAAADSVRSIEHELAELAREREAGNVTDDEYEVQRNGLESARNQSITDGSSRLYLDELEALQREGERLEEARDALERIEQPPLEEQIEVLEGADQDDVDEAIEFVLGADGFGSDRAVRLLPAEYTPGETQASDRMLLITQSLDRGDSPPGALGDDVLQAQHEIEEKALEWRANTIVFGFGLVAAEVDQAVFDSVLIVGPLAILFVVGALTVAYRDPLDVVLGCVGMSVVLVWTFGTAAWASIAFTQLFVAIPVLLIGLSIDYAIHVFMRQREQYTLEAEQGTASSEHPQRAATDADSGSESTSGRAMIGALGGIAVALVLVTATTAIGFLANVVSPVGPVREFGVVSALGIVFSLVVFGAVIPAVKVEVDGFLEDRGYDRTKRAIGTGGHGRVLSSGATLARRAPVVVILCLLLVTAGGAVGTTQVDTTFDERAFLTDEPASWTSYLGPLEPGEYRMQASLAYVNEHFQREGGQAQILIAGDVTDGETMQRVARAEQRASESDAVYVLPGGDPDIQSPLSVMAATADDSESFNATFRLADRTDDDVPDQNMRGLYDGLFELNPDAASQVIYRTEGGEYEAVRLVIGTDTGLTSGETAAEMREIADAVDGATWTGSVSREPDATDSNDGVGSAGQLEVIATGEPVLTSVYERALFESIVHGLLVALVAVTVFSMGAYHRQGHGALLGIVTVVPVIGALGATLTTMAVVDIPFNVLTGMVASLTIGLGIAYSIHLSSRFAQELEAARTKAGGESNGATGGVEKPVDKALERTLRTTGGALTGSAVTTILGFGVLLAATVPLLQQFGIVTALTIGYAFLVAVLGLPTLLRIWAEKTGST</sequence>
<dbReference type="GO" id="GO:0005886">
    <property type="term" value="C:plasma membrane"/>
    <property type="evidence" value="ECO:0007669"/>
    <property type="project" value="UniProtKB-SubCell"/>
</dbReference>
<evidence type="ECO:0000313" key="11">
    <source>
        <dbReference type="Proteomes" id="UP001321047"/>
    </source>
</evidence>
<feature type="transmembrane region" description="Helical" evidence="8">
    <location>
        <begin position="999"/>
        <end position="1021"/>
    </location>
</feature>
<feature type="transmembrane region" description="Helical" evidence="8">
    <location>
        <begin position="443"/>
        <end position="464"/>
    </location>
</feature>
<dbReference type="SUPFAM" id="SSF82866">
    <property type="entry name" value="Multidrug efflux transporter AcrB transmembrane domain"/>
    <property type="match status" value="2"/>
</dbReference>
<dbReference type="InterPro" id="IPR004869">
    <property type="entry name" value="MMPL_dom"/>
</dbReference>
<organism evidence="10 11">
    <name type="scientific">Natronosalvus hydrolyticus</name>
    <dbReference type="NCBI Taxonomy" id="2979988"/>
    <lineage>
        <taxon>Archaea</taxon>
        <taxon>Methanobacteriati</taxon>
        <taxon>Methanobacteriota</taxon>
        <taxon>Stenosarchaea group</taxon>
        <taxon>Halobacteria</taxon>
        <taxon>Halobacteriales</taxon>
        <taxon>Natrialbaceae</taxon>
        <taxon>Natronosalvus</taxon>
    </lineage>
</organism>
<evidence type="ECO:0000256" key="5">
    <source>
        <dbReference type="ARBA" id="ARBA00023136"/>
    </source>
</evidence>
<dbReference type="AlphaFoldDB" id="A0AAP3E6K9"/>
<feature type="domain" description="SSD" evidence="9">
    <location>
        <begin position="908"/>
        <end position="1052"/>
    </location>
</feature>